<accession>A0AA40FNQ9</accession>
<evidence type="ECO:0000313" key="2">
    <source>
        <dbReference type="Proteomes" id="UP001177670"/>
    </source>
</evidence>
<feature type="non-terminal residue" evidence="1">
    <location>
        <position position="1"/>
    </location>
</feature>
<evidence type="ECO:0000313" key="1">
    <source>
        <dbReference type="EMBL" id="KAK1122220.1"/>
    </source>
</evidence>
<name>A0AA40FNQ9_9HYME</name>
<dbReference type="Proteomes" id="UP001177670">
    <property type="component" value="Unassembled WGS sequence"/>
</dbReference>
<keyword evidence="2" id="KW-1185">Reference proteome</keyword>
<comment type="caution">
    <text evidence="1">The sequence shown here is derived from an EMBL/GenBank/DDBJ whole genome shotgun (WGS) entry which is preliminary data.</text>
</comment>
<reference evidence="1" key="1">
    <citation type="submission" date="2021-10" db="EMBL/GenBank/DDBJ databases">
        <title>Melipona bicolor Genome sequencing and assembly.</title>
        <authorList>
            <person name="Araujo N.S."/>
            <person name="Arias M.C."/>
        </authorList>
    </citation>
    <scope>NUCLEOTIDE SEQUENCE</scope>
    <source>
        <strain evidence="1">USP_2M_L1-L4_2017</strain>
        <tissue evidence="1">Whole body</tissue>
    </source>
</reference>
<organism evidence="1 2">
    <name type="scientific">Melipona bicolor</name>
    <dbReference type="NCBI Taxonomy" id="60889"/>
    <lineage>
        <taxon>Eukaryota</taxon>
        <taxon>Metazoa</taxon>
        <taxon>Ecdysozoa</taxon>
        <taxon>Arthropoda</taxon>
        <taxon>Hexapoda</taxon>
        <taxon>Insecta</taxon>
        <taxon>Pterygota</taxon>
        <taxon>Neoptera</taxon>
        <taxon>Endopterygota</taxon>
        <taxon>Hymenoptera</taxon>
        <taxon>Apocrita</taxon>
        <taxon>Aculeata</taxon>
        <taxon>Apoidea</taxon>
        <taxon>Anthophila</taxon>
        <taxon>Apidae</taxon>
        <taxon>Melipona</taxon>
    </lineage>
</organism>
<dbReference type="AlphaFoldDB" id="A0AA40FNQ9"/>
<gene>
    <name evidence="1" type="ORF">K0M31_009446</name>
</gene>
<protein>
    <submittedName>
        <fullName evidence="1">Uncharacterized protein</fullName>
    </submittedName>
</protein>
<sequence length="215" mass="24231">MTVFVGKVRRYDRDVYFLSLRYTNIHAHEIPLLLSLQTIVVFSFRFGYNKCPGWKIKFSRQAATAKYRIPPPIVNCKVCLSGNVRGDDGDSGGINGAIEWKRRLLVQPDETSAQKASFKLKFDRDGAGGGLPDKFILSVLLIVVLDSPCSLKEVIAKRSSSCKCSRRECEDNGGLKDEEKGRMWRMKRDTDTRVWRKRKGGKSFISALLIPIPGS</sequence>
<proteinExistence type="predicted"/>
<dbReference type="EMBL" id="JAHYIQ010000023">
    <property type="protein sequence ID" value="KAK1122220.1"/>
    <property type="molecule type" value="Genomic_DNA"/>
</dbReference>